<reference evidence="1 2" key="1">
    <citation type="submission" date="2016-02" db="EMBL/GenBank/DDBJ databases">
        <title>Genome analysis of coral dinoflagellate symbionts highlights evolutionary adaptations to a symbiotic lifestyle.</title>
        <authorList>
            <person name="Aranda M."/>
            <person name="Li Y."/>
            <person name="Liew Y.J."/>
            <person name="Baumgarten S."/>
            <person name="Simakov O."/>
            <person name="Wilson M."/>
            <person name="Piel J."/>
            <person name="Ashoor H."/>
            <person name="Bougouffa S."/>
            <person name="Bajic V.B."/>
            <person name="Ryu T."/>
            <person name="Ravasi T."/>
            <person name="Bayer T."/>
            <person name="Micklem G."/>
            <person name="Kim H."/>
            <person name="Bhak J."/>
            <person name="Lajeunesse T.C."/>
            <person name="Voolstra C.R."/>
        </authorList>
    </citation>
    <scope>NUCLEOTIDE SEQUENCE [LARGE SCALE GENOMIC DNA]</scope>
    <source>
        <strain evidence="1 2">CCMP2467</strain>
    </source>
</reference>
<evidence type="ECO:0000313" key="1">
    <source>
        <dbReference type="EMBL" id="OLP91432.1"/>
    </source>
</evidence>
<proteinExistence type="predicted"/>
<dbReference type="AlphaFoldDB" id="A0A1Q9D896"/>
<sequence>MPFLEVFAGRPAPGQGKKSLLNLAVAQLSYLYLGCPTDCPSSVSLGVPLNRKQWKAVRGLRHLVFGSFFPLHYEPSDYGRIGHKVEGQDKVLGALSCAAASVCHDLGGYLPRSLLRKHHLLTWSASFLASRTLLLCRSRPTDRLILDARPANALEDFPCPGRWVHTLASAACLGGIVIELKEGQTLLLAGADLVDCFYQFRVSSQRATRNLLACALTPTEAAFVFERPASDFRAPGSVVYCGLSSLAMGDSSACEFAQCSHLGVLLQGRALQVGELMVQAQAPRRGLLSVGLVIDDLIILQRCLTEQLPEFAKRPGTSAGSQRLRAALAAYDRACLRYSSEKTFEDKTQASFWGVDCCGISGLVRPNPSRFWPLVLITIRVIQLGLATRSLLESLVGSWVSVFMVRRRLLSLVNLCFQAIREGPSQAILRLSPELKAELAAFVCLGHLAVLDLRCLADDHRHGCFQFLASEVTYSAHPVAEAAARVPAYKCLWRREYKNRVHINVAELGAYLREEARVAGRYPASRPLFGLDAQVCLGCLCKGRSASGILNRMLAASLGPLLSSRVFPEHLFFPSSLNPADDPTRHLSARAPSCRKPAWWIALEDGNSSPLEAFLLEREDAAANNFEQTDLLELGGSRPVVFQSNRERESRRPRLQAQRSRLAWNPPKEVLRLPCNELAGVPSPATTPGGVFGSAVVDALATFAWPSKVFVQSRLLLSPGCSPPGPVSNSAGWAWASFACYVPQGPRRQPFASWLLRCRDFALESTAAYSVEAPDCAYFWQMPGWRPESQPGSPATFRADLCQFWRKRTRVATNSSLASARLLCASKVRHLRLLNWSSTHRLPWTAVAEHYPAGFSDVLVLGLCCHAGWTYARPTAAAVVSVKPKTLGLAVAPGSPATFASMATAWTSFLGCVSLFLSVDPLGLFASCPVQSLQPWSSALTDNEDAITLIVMAFGGLGRDERWFPLSPSAYRSRWDKCLKTLGLEGLVDVTPGGLHGGGAVAAYHCGGAIAEVAAVAALDSASEDSKLLIRFALQLLDTARDVATAVFDPSAAPNAAHKSSMNRIELDKNVKTRLCIAFLWLYVLVTIYVDDILTAGKPDALKDFWAQVATHVEIEAPSDVDRCSPTTEDEMISLAEGLFVEALPVQVTLLPLPLPTAADQLLAL</sequence>
<keyword evidence="2" id="KW-1185">Reference proteome</keyword>
<gene>
    <name evidence="1" type="ORF">AK812_SmicGene26877</name>
</gene>
<organism evidence="1 2">
    <name type="scientific">Symbiodinium microadriaticum</name>
    <name type="common">Dinoflagellate</name>
    <name type="synonym">Zooxanthella microadriatica</name>
    <dbReference type="NCBI Taxonomy" id="2951"/>
    <lineage>
        <taxon>Eukaryota</taxon>
        <taxon>Sar</taxon>
        <taxon>Alveolata</taxon>
        <taxon>Dinophyceae</taxon>
        <taxon>Suessiales</taxon>
        <taxon>Symbiodiniaceae</taxon>
        <taxon>Symbiodinium</taxon>
    </lineage>
</organism>
<evidence type="ECO:0000313" key="2">
    <source>
        <dbReference type="Proteomes" id="UP000186817"/>
    </source>
</evidence>
<accession>A0A1Q9D896</accession>
<dbReference type="Proteomes" id="UP000186817">
    <property type="component" value="Unassembled WGS sequence"/>
</dbReference>
<name>A0A1Q9D896_SYMMI</name>
<comment type="caution">
    <text evidence="1">The sequence shown here is derived from an EMBL/GenBank/DDBJ whole genome shotgun (WGS) entry which is preliminary data.</text>
</comment>
<protein>
    <submittedName>
        <fullName evidence="1">Uncharacterized protein</fullName>
    </submittedName>
</protein>
<dbReference type="OrthoDB" id="412413at2759"/>
<dbReference type="EMBL" id="LSRX01000665">
    <property type="protein sequence ID" value="OLP91432.1"/>
    <property type="molecule type" value="Genomic_DNA"/>
</dbReference>